<dbReference type="PANTHER" id="PTHR28637:SF1">
    <property type="entry name" value="DNA REPLICATION FACTOR CDT1"/>
    <property type="match status" value="1"/>
</dbReference>
<dbReference type="GO" id="GO:0003677">
    <property type="term" value="F:DNA binding"/>
    <property type="evidence" value="ECO:0007669"/>
    <property type="project" value="InterPro"/>
</dbReference>
<proteinExistence type="inferred from homology"/>
<dbReference type="Proteomes" id="UP001347796">
    <property type="component" value="Unassembled WGS sequence"/>
</dbReference>
<dbReference type="Gene3D" id="1.10.10.1420">
    <property type="entry name" value="DNA replication factor Cdt1, C-terminal WH domain"/>
    <property type="match status" value="1"/>
</dbReference>
<dbReference type="PANTHER" id="PTHR28637">
    <property type="entry name" value="DNA REPLICATION FACTOR CDT1"/>
    <property type="match status" value="1"/>
</dbReference>
<dbReference type="AlphaFoldDB" id="A0AAN8JXC2"/>
<dbReference type="CDD" id="cd08767">
    <property type="entry name" value="Cdt1_c"/>
    <property type="match status" value="1"/>
</dbReference>
<feature type="compositionally biased region" description="Basic residues" evidence="3">
    <location>
        <begin position="12"/>
        <end position="26"/>
    </location>
</feature>
<comment type="similarity">
    <text evidence="1">Belongs to the Cdt1 family.</text>
</comment>
<dbReference type="InterPro" id="IPR045173">
    <property type="entry name" value="Cdt1"/>
</dbReference>
<dbReference type="GO" id="GO:0000076">
    <property type="term" value="P:DNA replication checkpoint signaling"/>
    <property type="evidence" value="ECO:0007669"/>
    <property type="project" value="TreeGrafter"/>
</dbReference>
<dbReference type="SUPFAM" id="SSF46785">
    <property type="entry name" value="Winged helix' DNA-binding domain"/>
    <property type="match status" value="1"/>
</dbReference>
<feature type="region of interest" description="Disordered" evidence="3">
    <location>
        <begin position="295"/>
        <end position="314"/>
    </location>
</feature>
<dbReference type="SMART" id="SM01075">
    <property type="entry name" value="CDT1"/>
    <property type="match status" value="1"/>
</dbReference>
<feature type="compositionally biased region" description="Basic and acidic residues" evidence="3">
    <location>
        <begin position="300"/>
        <end position="314"/>
    </location>
</feature>
<name>A0AAN8JXC2_PATCE</name>
<dbReference type="Pfam" id="PF16679">
    <property type="entry name" value="CDT1_C"/>
    <property type="match status" value="1"/>
</dbReference>
<evidence type="ECO:0000259" key="4">
    <source>
        <dbReference type="SMART" id="SM01075"/>
    </source>
</evidence>
<protein>
    <recommendedName>
        <fullName evidence="4">CDT1 Geminin-binding domain-containing protein</fullName>
    </recommendedName>
</protein>
<keyword evidence="2" id="KW-0131">Cell cycle</keyword>
<dbReference type="InterPro" id="IPR038090">
    <property type="entry name" value="Cdt1_C_WH_dom_sf"/>
</dbReference>
<dbReference type="InterPro" id="IPR032054">
    <property type="entry name" value="Cdt1_C"/>
</dbReference>
<feature type="region of interest" description="Disordered" evidence="3">
    <location>
        <begin position="46"/>
        <end position="100"/>
    </location>
</feature>
<dbReference type="EMBL" id="JAZGQO010000006">
    <property type="protein sequence ID" value="KAK6185476.1"/>
    <property type="molecule type" value="Genomic_DNA"/>
</dbReference>
<dbReference type="GO" id="GO:0071163">
    <property type="term" value="P:DNA replication preinitiation complex assembly"/>
    <property type="evidence" value="ECO:0007669"/>
    <property type="project" value="InterPro"/>
</dbReference>
<accession>A0AAN8JXC2</accession>
<dbReference type="CDD" id="cd08674">
    <property type="entry name" value="Cdt1_m"/>
    <property type="match status" value="1"/>
</dbReference>
<evidence type="ECO:0000256" key="3">
    <source>
        <dbReference type="SAM" id="MobiDB-lite"/>
    </source>
</evidence>
<evidence type="ECO:0000313" key="6">
    <source>
        <dbReference type="Proteomes" id="UP001347796"/>
    </source>
</evidence>
<sequence length="749" mass="84726">MAQSKVNEYFVARKKTKGTQQSKRRRVEVNQTNDDISNLKLNVQSAPYYDSPTTEESAKTVTTNKTIAELPSVSTPTTKQQRSKSKHKQTTTAAPKRRGRSSKILTIPGDQQLITTFSAKGSHDLINTNFATEDIFKFNDPTQLTHPLVEEKSQLITVSQIENTPKKQIQVPEEKAVTVQPRRRRGKLADPTPVTPETVQVQEACSKSKSLGSVRKQLKLPNEEKVEVNHTVHNEKESTKIPSPISKILAKELLPQISPLPNTPNNEIQKQSKGPSLPKSPKVKAAIEKCKELQVQADSSKPKTLEEKMEPEQLRRQLRKCGKLEELKAQLLQMNKSINKVKKTPKLKKFADVKITSPVKVEKPSLVDSKSAAIPAYEKYHSLATPAAATLKLPLKYQKLAETFRCMDTVVSMMHNRYEICTYSKLKNAVQVMTKKNFETHHVGQVKTVHPAAYHLKQEKGLPQFGSKCNDYQLTIEANLQSANEMKEDKLKGKHIMFSASHLLERRNVFHTELINRVKYHHKNFLDNLDKPLSIPDDKITRWHPAFPLDQVADIEAAELPQPPVVNKYHSAKDVLDERRGKLTPKVEKALENVAALNIKIEKKDIKEEPSVTVPNNAAYKGIPASLLEKIRAKEAKKLELAMTRDPEEEKKTIMMSRLPDLIRIIRTHFVTEKKPALPIDSVVKKLADSTKSNLSITDVHNHLNLLLNILPEWISMVEIKKGKYLKIGRNMDIHDLSNKITGLIKARK</sequence>
<dbReference type="Pfam" id="PF08839">
    <property type="entry name" value="CDT1"/>
    <property type="match status" value="1"/>
</dbReference>
<feature type="compositionally biased region" description="Polar residues" evidence="3">
    <location>
        <begin position="259"/>
        <end position="274"/>
    </location>
</feature>
<evidence type="ECO:0000313" key="5">
    <source>
        <dbReference type="EMBL" id="KAK6185476.1"/>
    </source>
</evidence>
<feature type="compositionally biased region" description="Polar residues" evidence="3">
    <location>
        <begin position="46"/>
        <end position="80"/>
    </location>
</feature>
<feature type="region of interest" description="Disordered" evidence="3">
    <location>
        <begin position="1"/>
        <end position="33"/>
    </location>
</feature>
<dbReference type="InterPro" id="IPR014939">
    <property type="entry name" value="CDT1_Gemini-bd-like"/>
</dbReference>
<feature type="region of interest" description="Disordered" evidence="3">
    <location>
        <begin position="168"/>
        <end position="206"/>
    </location>
</feature>
<feature type="compositionally biased region" description="Basic residues" evidence="3">
    <location>
        <begin position="81"/>
        <end position="100"/>
    </location>
</feature>
<gene>
    <name evidence="5" type="ORF">SNE40_007699</name>
</gene>
<dbReference type="GO" id="GO:0070182">
    <property type="term" value="F:DNA polymerase binding"/>
    <property type="evidence" value="ECO:0007669"/>
    <property type="project" value="TreeGrafter"/>
</dbReference>
<evidence type="ECO:0000256" key="2">
    <source>
        <dbReference type="ARBA" id="ARBA00023306"/>
    </source>
</evidence>
<dbReference type="GO" id="GO:0005634">
    <property type="term" value="C:nucleus"/>
    <property type="evidence" value="ECO:0007669"/>
    <property type="project" value="TreeGrafter"/>
</dbReference>
<feature type="domain" description="CDT1 Geminin-binding" evidence="4">
    <location>
        <begin position="393"/>
        <end position="562"/>
    </location>
</feature>
<feature type="region of interest" description="Disordered" evidence="3">
    <location>
        <begin position="257"/>
        <end position="280"/>
    </location>
</feature>
<dbReference type="GO" id="GO:0000278">
    <property type="term" value="P:mitotic cell cycle"/>
    <property type="evidence" value="ECO:0007669"/>
    <property type="project" value="TreeGrafter"/>
</dbReference>
<organism evidence="5 6">
    <name type="scientific">Patella caerulea</name>
    <name type="common">Rayed Mediterranean limpet</name>
    <dbReference type="NCBI Taxonomy" id="87958"/>
    <lineage>
        <taxon>Eukaryota</taxon>
        <taxon>Metazoa</taxon>
        <taxon>Spiralia</taxon>
        <taxon>Lophotrochozoa</taxon>
        <taxon>Mollusca</taxon>
        <taxon>Gastropoda</taxon>
        <taxon>Patellogastropoda</taxon>
        <taxon>Patelloidea</taxon>
        <taxon>Patellidae</taxon>
        <taxon>Patella</taxon>
    </lineage>
</organism>
<evidence type="ECO:0000256" key="1">
    <source>
        <dbReference type="ARBA" id="ARBA00008356"/>
    </source>
</evidence>
<reference evidence="5 6" key="1">
    <citation type="submission" date="2024-01" db="EMBL/GenBank/DDBJ databases">
        <title>The genome of the rayed Mediterranean limpet Patella caerulea (Linnaeus, 1758).</title>
        <authorList>
            <person name="Anh-Thu Weber A."/>
            <person name="Halstead-Nussloch G."/>
        </authorList>
    </citation>
    <scope>NUCLEOTIDE SEQUENCE [LARGE SCALE GENOMIC DNA]</scope>
    <source>
        <strain evidence="5">AATW-2023a</strain>
        <tissue evidence="5">Whole specimen</tissue>
    </source>
</reference>
<feature type="compositionally biased region" description="Polar residues" evidence="3">
    <location>
        <begin position="195"/>
        <end position="206"/>
    </location>
</feature>
<comment type="caution">
    <text evidence="5">The sequence shown here is derived from an EMBL/GenBank/DDBJ whole genome shotgun (WGS) entry which is preliminary data.</text>
</comment>
<dbReference type="GO" id="GO:0030174">
    <property type="term" value="P:regulation of DNA-templated DNA replication initiation"/>
    <property type="evidence" value="ECO:0007669"/>
    <property type="project" value="InterPro"/>
</dbReference>
<keyword evidence="6" id="KW-1185">Reference proteome</keyword>
<dbReference type="InterPro" id="IPR036390">
    <property type="entry name" value="WH_DNA-bd_sf"/>
</dbReference>